<protein>
    <submittedName>
        <fullName evidence="2">Uncharacterized protein</fullName>
    </submittedName>
</protein>
<reference evidence="2 3" key="1">
    <citation type="journal article" date="2003" name="Proc. Natl. Acad. Sci. U.S.A.">
        <title>Complete genome sequence of the marine planctomycete Pirellula sp. strain 1.</title>
        <authorList>
            <person name="Gloeckner F.O."/>
            <person name="Kube M."/>
            <person name="Bauer M."/>
            <person name="Teeling H."/>
            <person name="Lombardot T."/>
            <person name="Ludwig W."/>
            <person name="Gade D."/>
            <person name="Beck A."/>
            <person name="Borzym K."/>
            <person name="Heitmann K."/>
            <person name="Rabus R."/>
            <person name="Schlesner H."/>
            <person name="Amann R."/>
            <person name="Reinhardt R."/>
        </authorList>
    </citation>
    <scope>NUCLEOTIDE SEQUENCE [LARGE SCALE GENOMIC DNA]</scope>
    <source>
        <strain evidence="3">DSM 10527 / NCIMB 13988 / SH1</strain>
    </source>
</reference>
<dbReference type="HOGENOM" id="CLU_2397602_0_0_0"/>
<dbReference type="Pfam" id="PF07621">
    <property type="entry name" value="DUF1582"/>
    <property type="match status" value="1"/>
</dbReference>
<feature type="region of interest" description="Disordered" evidence="1">
    <location>
        <begin position="43"/>
        <end position="67"/>
    </location>
</feature>
<evidence type="ECO:0000313" key="3">
    <source>
        <dbReference type="Proteomes" id="UP000001025"/>
    </source>
</evidence>
<dbReference type="eggNOG" id="COG0438">
    <property type="taxonomic scope" value="Bacteria"/>
</dbReference>
<keyword evidence="3" id="KW-1185">Reference proteome</keyword>
<dbReference type="InterPro" id="IPR011476">
    <property type="entry name" value="DUF1582"/>
</dbReference>
<evidence type="ECO:0000313" key="2">
    <source>
        <dbReference type="EMBL" id="CAD73594.1"/>
    </source>
</evidence>
<gene>
    <name evidence="2" type="ordered locus">RB4114</name>
</gene>
<proteinExistence type="predicted"/>
<evidence type="ECO:0000256" key="1">
    <source>
        <dbReference type="SAM" id="MobiDB-lite"/>
    </source>
</evidence>
<dbReference type="Proteomes" id="UP000001025">
    <property type="component" value="Chromosome"/>
</dbReference>
<organism evidence="2 3">
    <name type="scientific">Rhodopirellula baltica (strain DSM 10527 / NCIMB 13988 / SH1)</name>
    <dbReference type="NCBI Taxonomy" id="243090"/>
    <lineage>
        <taxon>Bacteria</taxon>
        <taxon>Pseudomonadati</taxon>
        <taxon>Planctomycetota</taxon>
        <taxon>Planctomycetia</taxon>
        <taxon>Pirellulales</taxon>
        <taxon>Pirellulaceae</taxon>
        <taxon>Rhodopirellula</taxon>
    </lineage>
</organism>
<dbReference type="EnsemblBacteria" id="CAD73594">
    <property type="protein sequence ID" value="CAD73594"/>
    <property type="gene ID" value="RB4114"/>
</dbReference>
<dbReference type="InParanoid" id="Q7UT46"/>
<dbReference type="EMBL" id="BX294139">
    <property type="protein sequence ID" value="CAD73594.1"/>
    <property type="molecule type" value="Genomic_DNA"/>
</dbReference>
<dbReference type="OrthoDB" id="302051at2"/>
<dbReference type="KEGG" id="rba:RB4114"/>
<name>Q7UT46_RHOBA</name>
<accession>Q7UT46</accession>
<dbReference type="AlphaFoldDB" id="Q7UT46"/>
<sequence>MNQTSSRNLSQQVFTKTTGNRILLPKFDAIAVRSSDAVQAYAREGAEHGKRRRLPSPGNLAERSLSDPSRCTGGVLKALLAMHVKIHNLLEGV</sequence>